<dbReference type="Proteomes" id="UP000184386">
    <property type="component" value="Unassembled WGS sequence"/>
</dbReference>
<gene>
    <name evidence="2" type="ORF">SAMN02745136_05558</name>
</gene>
<protein>
    <recommendedName>
        <fullName evidence="4">CbrC family protein</fullName>
    </recommendedName>
</protein>
<proteinExistence type="inferred from homology"/>
<keyword evidence="3" id="KW-1185">Reference proteome</keyword>
<name>A0A1M7CZC6_9FIRM</name>
<organism evidence="2 3">
    <name type="scientific">Anaerocolumna jejuensis DSM 15929</name>
    <dbReference type="NCBI Taxonomy" id="1121322"/>
    <lineage>
        <taxon>Bacteria</taxon>
        <taxon>Bacillati</taxon>
        <taxon>Bacillota</taxon>
        <taxon>Clostridia</taxon>
        <taxon>Lachnospirales</taxon>
        <taxon>Lachnospiraceae</taxon>
        <taxon>Anaerocolumna</taxon>
    </lineage>
</organism>
<dbReference type="Pfam" id="PF03691">
    <property type="entry name" value="UPF0167"/>
    <property type="match status" value="1"/>
</dbReference>
<dbReference type="RefSeq" id="WP_242962605.1">
    <property type="nucleotide sequence ID" value="NZ_FRAC01000048.1"/>
</dbReference>
<evidence type="ECO:0008006" key="4">
    <source>
        <dbReference type="Google" id="ProtNLM"/>
    </source>
</evidence>
<accession>A0A1M7CZC6</accession>
<evidence type="ECO:0000313" key="3">
    <source>
        <dbReference type="Proteomes" id="UP000184386"/>
    </source>
</evidence>
<sequence length="176" mass="20158">MKPNDNGEIMLPKFKYYPNLYKSDMVVFKEDICQCCGKKVNAYIENMYSEEDIECLCLECVANGEAAKKFGGDFIQAAEKVSDPAKKDELFHRTPGYISWQGEYWLACCDDYCAYIGKVGTKELEEMGIANEVFAEYDARGKYEDVREFLVKNGSVTGYLFKCLHCGKYHLWVDAD</sequence>
<comment type="similarity">
    <text evidence="1">Belongs to the UPF0167 family.</text>
</comment>
<reference evidence="2 3" key="1">
    <citation type="submission" date="2016-11" db="EMBL/GenBank/DDBJ databases">
        <authorList>
            <person name="Jaros S."/>
            <person name="Januszkiewicz K."/>
            <person name="Wedrychowicz H."/>
        </authorList>
    </citation>
    <scope>NUCLEOTIDE SEQUENCE [LARGE SCALE GENOMIC DNA]</scope>
    <source>
        <strain evidence="2 3">DSM 15929</strain>
    </source>
</reference>
<evidence type="ECO:0000313" key="2">
    <source>
        <dbReference type="EMBL" id="SHL72493.1"/>
    </source>
</evidence>
<dbReference type="EMBL" id="FRAC01000048">
    <property type="protein sequence ID" value="SHL72493.1"/>
    <property type="molecule type" value="Genomic_DNA"/>
</dbReference>
<evidence type="ECO:0000256" key="1">
    <source>
        <dbReference type="ARBA" id="ARBA00008525"/>
    </source>
</evidence>
<dbReference type="InterPro" id="IPR005363">
    <property type="entry name" value="UPF0167"/>
</dbReference>
<dbReference type="STRING" id="1121322.SAMN02745136_05558"/>
<dbReference type="AlphaFoldDB" id="A0A1M7CZC6"/>